<dbReference type="AlphaFoldDB" id="A0A067K129"/>
<keyword evidence="2" id="KW-1185">Reference proteome</keyword>
<dbReference type="Proteomes" id="UP000027138">
    <property type="component" value="Unassembled WGS sequence"/>
</dbReference>
<dbReference type="PANTHER" id="PTHR48202:SF1">
    <property type="entry name" value="ALPHA_BETA-HYDROLASES SUPERFAMILY PROTEIN"/>
    <property type="match status" value="1"/>
</dbReference>
<dbReference type="PANTHER" id="PTHR48202">
    <property type="entry name" value="ALPHA/BETA-HYDROLASES SUPERFAMILY PROTEIN"/>
    <property type="match status" value="1"/>
</dbReference>
<gene>
    <name evidence="1" type="ORF">JCGZ_18505</name>
</gene>
<name>A0A067K129_JATCU</name>
<dbReference type="OrthoDB" id="1747059at2759"/>
<organism evidence="1 2">
    <name type="scientific">Jatropha curcas</name>
    <name type="common">Barbados nut</name>
    <dbReference type="NCBI Taxonomy" id="180498"/>
    <lineage>
        <taxon>Eukaryota</taxon>
        <taxon>Viridiplantae</taxon>
        <taxon>Streptophyta</taxon>
        <taxon>Embryophyta</taxon>
        <taxon>Tracheophyta</taxon>
        <taxon>Spermatophyta</taxon>
        <taxon>Magnoliopsida</taxon>
        <taxon>eudicotyledons</taxon>
        <taxon>Gunneridae</taxon>
        <taxon>Pentapetalae</taxon>
        <taxon>rosids</taxon>
        <taxon>fabids</taxon>
        <taxon>Malpighiales</taxon>
        <taxon>Euphorbiaceae</taxon>
        <taxon>Crotonoideae</taxon>
        <taxon>Jatropheae</taxon>
        <taxon>Jatropha</taxon>
    </lineage>
</organism>
<sequence length="123" mass="13432">MLWQSLSSALSSANHEIRVGFELWVATLLADIAVTNGTRRAALFAAGDMKVLEWLLETVAVGVDRCGTQAEAAKALACFILDPNMSANVFCIQSEHPYHLHMLKELEGPVAGSPTKHAYLFKF</sequence>
<dbReference type="STRING" id="180498.A0A067K129"/>
<evidence type="ECO:0000313" key="2">
    <source>
        <dbReference type="Proteomes" id="UP000027138"/>
    </source>
</evidence>
<accession>A0A067K129</accession>
<dbReference type="EMBL" id="KK914724">
    <property type="protein sequence ID" value="KDP29936.1"/>
    <property type="molecule type" value="Genomic_DNA"/>
</dbReference>
<reference evidence="1 2" key="1">
    <citation type="journal article" date="2014" name="PLoS ONE">
        <title>Global Analysis of Gene Expression Profiles in Physic Nut (Jatropha curcas L.) Seedlings Exposed to Salt Stress.</title>
        <authorList>
            <person name="Zhang L."/>
            <person name="Zhang C."/>
            <person name="Wu P."/>
            <person name="Chen Y."/>
            <person name="Li M."/>
            <person name="Jiang H."/>
            <person name="Wu G."/>
        </authorList>
    </citation>
    <scope>NUCLEOTIDE SEQUENCE [LARGE SCALE GENOMIC DNA]</scope>
    <source>
        <strain evidence="2">cv. GZQX0401</strain>
        <tissue evidence="1">Young leaves</tissue>
    </source>
</reference>
<evidence type="ECO:0000313" key="1">
    <source>
        <dbReference type="EMBL" id="KDP29936.1"/>
    </source>
</evidence>
<proteinExistence type="predicted"/>
<protein>
    <submittedName>
        <fullName evidence="1">Uncharacterized protein</fullName>
    </submittedName>
</protein>